<dbReference type="InterPro" id="IPR011257">
    <property type="entry name" value="DNA_glycosylase"/>
</dbReference>
<feature type="domain" description="HhH-GPD" evidence="1">
    <location>
        <begin position="47"/>
        <end position="95"/>
    </location>
</feature>
<evidence type="ECO:0000313" key="2">
    <source>
        <dbReference type="EMBL" id="UYQ92936.1"/>
    </source>
</evidence>
<evidence type="ECO:0000313" key="3">
    <source>
        <dbReference type="Proteomes" id="UP001162741"/>
    </source>
</evidence>
<dbReference type="Pfam" id="PF00730">
    <property type="entry name" value="HhH-GPD"/>
    <property type="match status" value="1"/>
</dbReference>
<keyword evidence="3" id="KW-1185">Reference proteome</keyword>
<dbReference type="SUPFAM" id="SSF48150">
    <property type="entry name" value="DNA-glycosylase"/>
    <property type="match status" value="1"/>
</dbReference>
<reference evidence="2" key="1">
    <citation type="submission" date="2022-10" db="EMBL/GenBank/DDBJ databases">
        <title>Chitinophaga sp. nov., isolated from soil.</title>
        <authorList>
            <person name="Jeon C.O."/>
        </authorList>
    </citation>
    <scope>NUCLEOTIDE SEQUENCE</scope>
    <source>
        <strain evidence="2">R8</strain>
    </source>
</reference>
<proteinExistence type="predicted"/>
<accession>A0ABY6J3M9</accession>
<sequence length="108" mass="12166">MAKRTNIPAPVELAYLDHLRKDKRLNKILNEPLAVLPIKRNIALRLIGSIMSQQLSVKVAEVIYKRFLALYGGKEPTATQILATPPKRCAALAYPMRKSHTYKTSHDS</sequence>
<dbReference type="Gene3D" id="1.10.340.30">
    <property type="entry name" value="Hypothetical protein, domain 2"/>
    <property type="match status" value="1"/>
</dbReference>
<dbReference type="Proteomes" id="UP001162741">
    <property type="component" value="Chromosome"/>
</dbReference>
<protein>
    <recommendedName>
        <fullName evidence="1">HhH-GPD domain-containing protein</fullName>
    </recommendedName>
</protein>
<gene>
    <name evidence="2" type="ORF">MKQ68_22915</name>
</gene>
<dbReference type="EMBL" id="CP107006">
    <property type="protein sequence ID" value="UYQ92936.1"/>
    <property type="molecule type" value="Genomic_DNA"/>
</dbReference>
<organism evidence="2 3">
    <name type="scientific">Chitinophaga horti</name>
    <dbReference type="NCBI Taxonomy" id="2920382"/>
    <lineage>
        <taxon>Bacteria</taxon>
        <taxon>Pseudomonadati</taxon>
        <taxon>Bacteroidota</taxon>
        <taxon>Chitinophagia</taxon>
        <taxon>Chitinophagales</taxon>
        <taxon>Chitinophagaceae</taxon>
        <taxon>Chitinophaga</taxon>
    </lineage>
</organism>
<dbReference type="InterPro" id="IPR003265">
    <property type="entry name" value="HhH-GPD_domain"/>
</dbReference>
<name>A0ABY6J3M9_9BACT</name>
<evidence type="ECO:0000259" key="1">
    <source>
        <dbReference type="Pfam" id="PF00730"/>
    </source>
</evidence>